<feature type="binding site" evidence="8">
    <location>
        <position position="92"/>
    </location>
    <ligand>
        <name>FAD</name>
        <dbReference type="ChEBI" id="CHEBI:57692"/>
    </ligand>
</feature>
<name>A0AA86MXW5_9BACT</name>
<dbReference type="InterPro" id="IPR004099">
    <property type="entry name" value="Pyr_nucl-diS_OxRdtase_dimer"/>
</dbReference>
<dbReference type="Pfam" id="PF07992">
    <property type="entry name" value="Pyr_redox_2"/>
    <property type="match status" value="1"/>
</dbReference>
<dbReference type="PROSITE" id="PS00076">
    <property type="entry name" value="PYRIDINE_REDOX_1"/>
    <property type="match status" value="1"/>
</dbReference>
<evidence type="ECO:0000256" key="10">
    <source>
        <dbReference type="RuleBase" id="RU003691"/>
    </source>
</evidence>
<dbReference type="GO" id="GO:0003955">
    <property type="term" value="F:NAD(P)H dehydrogenase (quinone) activity"/>
    <property type="evidence" value="ECO:0007669"/>
    <property type="project" value="TreeGrafter"/>
</dbReference>
<keyword evidence="3 8" id="KW-0274">FAD</keyword>
<dbReference type="AlphaFoldDB" id="A0AA86MXW5"/>
<dbReference type="NCBIfam" id="NF004991">
    <property type="entry name" value="PRK06370.1-3"/>
    <property type="match status" value="1"/>
</dbReference>
<evidence type="ECO:0000256" key="8">
    <source>
        <dbReference type="PIRSR" id="PIRSR000350-3"/>
    </source>
</evidence>
<dbReference type="EMBL" id="OX365700">
    <property type="protein sequence ID" value="CAI4031032.1"/>
    <property type="molecule type" value="Genomic_DNA"/>
</dbReference>
<feature type="binding site" evidence="8">
    <location>
        <begin position="222"/>
        <end position="229"/>
    </location>
    <ligand>
        <name>NAD(+)</name>
        <dbReference type="ChEBI" id="CHEBI:57540"/>
    </ligand>
</feature>
<dbReference type="InterPro" id="IPR023753">
    <property type="entry name" value="FAD/NAD-binding_dom"/>
</dbReference>
<feature type="binding site" evidence="8">
    <location>
        <position position="312"/>
    </location>
    <ligand>
        <name>NAD(+)</name>
        <dbReference type="ChEBI" id="CHEBI:57540"/>
    </ligand>
</feature>
<keyword evidence="15" id="KW-1185">Reference proteome</keyword>
<evidence type="ECO:0000256" key="7">
    <source>
        <dbReference type="ARBA" id="ARBA00023284"/>
    </source>
</evidence>
<feature type="binding site" evidence="8">
    <location>
        <position position="352"/>
    </location>
    <ligand>
        <name>FAD</name>
        <dbReference type="ChEBI" id="CHEBI:57692"/>
    </ligand>
</feature>
<evidence type="ECO:0000256" key="3">
    <source>
        <dbReference type="ARBA" id="ARBA00022827"/>
    </source>
</evidence>
<feature type="binding site" evidence="8">
    <location>
        <position position="245"/>
    </location>
    <ligand>
        <name>NAD(+)</name>
        <dbReference type="ChEBI" id="CHEBI:57540"/>
    </ligand>
</feature>
<keyword evidence="6" id="KW-1015">Disulfide bond</keyword>
<dbReference type="PRINTS" id="PR00368">
    <property type="entry name" value="FADPNR"/>
</dbReference>
<keyword evidence="2 10" id="KW-0285">Flavoprotein</keyword>
<dbReference type="SUPFAM" id="SSF51905">
    <property type="entry name" value="FAD/NAD(P)-binding domain"/>
    <property type="match status" value="1"/>
</dbReference>
<dbReference type="GO" id="GO:0050660">
    <property type="term" value="F:flavin adenine dinucleotide binding"/>
    <property type="evidence" value="ECO:0007669"/>
    <property type="project" value="TreeGrafter"/>
</dbReference>
<comment type="cofactor">
    <cofactor evidence="8">
        <name>FAD</name>
        <dbReference type="ChEBI" id="CHEBI:57692"/>
    </cofactor>
    <text evidence="8">Binds 1 FAD per subunit.</text>
</comment>
<reference evidence="14" key="1">
    <citation type="submission" date="2022-10" db="EMBL/GenBank/DDBJ databases">
        <authorList>
            <person name="Koch H."/>
        </authorList>
    </citation>
    <scope>NUCLEOTIDE SEQUENCE</scope>
    <source>
        <strain evidence="14">DNF</strain>
    </source>
</reference>
<gene>
    <name evidence="14" type="ORF">DNFV4_01464</name>
</gene>
<dbReference type="InterPro" id="IPR012999">
    <property type="entry name" value="Pyr_OxRdtase_I_AS"/>
</dbReference>
<dbReference type="RefSeq" id="WP_289267996.1">
    <property type="nucleotide sequence ID" value="NZ_OX365700.1"/>
</dbReference>
<keyword evidence="8" id="KW-0547">Nucleotide-binding</keyword>
<feature type="transmembrane region" description="Helical" evidence="11">
    <location>
        <begin position="46"/>
        <end position="69"/>
    </location>
</feature>
<dbReference type="InterPro" id="IPR016156">
    <property type="entry name" value="FAD/NAD-linked_Rdtase_dimer_sf"/>
</dbReference>
<dbReference type="Gene3D" id="3.50.50.60">
    <property type="entry name" value="FAD/NAD(P)-binding domain"/>
    <property type="match status" value="2"/>
</dbReference>
<dbReference type="FunFam" id="3.50.50.60:FF:000379">
    <property type="entry name" value="Mercuric reductase"/>
    <property type="match status" value="1"/>
</dbReference>
<dbReference type="InterPro" id="IPR036188">
    <property type="entry name" value="FAD/NAD-bd_sf"/>
</dbReference>
<keyword evidence="7 10" id="KW-0676">Redox-active center</keyword>
<evidence type="ECO:0000256" key="5">
    <source>
        <dbReference type="ARBA" id="ARBA00023002"/>
    </source>
</evidence>
<evidence type="ECO:0000256" key="9">
    <source>
        <dbReference type="PIRSR" id="PIRSR000350-4"/>
    </source>
</evidence>
<dbReference type="PANTHER" id="PTHR43014:SF2">
    <property type="entry name" value="MERCURIC REDUCTASE"/>
    <property type="match status" value="1"/>
</dbReference>
<keyword evidence="11" id="KW-0812">Transmembrane</keyword>
<evidence type="ECO:0000313" key="14">
    <source>
        <dbReference type="EMBL" id="CAI4031032.1"/>
    </source>
</evidence>
<dbReference type="GO" id="GO:0016668">
    <property type="term" value="F:oxidoreductase activity, acting on a sulfur group of donors, NAD(P) as acceptor"/>
    <property type="evidence" value="ECO:0007669"/>
    <property type="project" value="InterPro"/>
</dbReference>
<feature type="domain" description="FAD/NAD(P)-binding" evidence="13">
    <location>
        <begin position="46"/>
        <end position="366"/>
    </location>
</feature>
<dbReference type="PIRSF" id="PIRSF000350">
    <property type="entry name" value="Mercury_reductase_MerA"/>
    <property type="match status" value="1"/>
</dbReference>
<keyword evidence="5 10" id="KW-0560">Oxidoreductase</keyword>
<dbReference type="PANTHER" id="PTHR43014">
    <property type="entry name" value="MERCURIC REDUCTASE"/>
    <property type="match status" value="1"/>
</dbReference>
<dbReference type="Pfam" id="PF02852">
    <property type="entry name" value="Pyr_redox_dim"/>
    <property type="match status" value="1"/>
</dbReference>
<feature type="disulfide bond" description="Redox-active" evidence="9">
    <location>
        <begin position="83"/>
        <end position="88"/>
    </location>
</feature>
<comment type="similarity">
    <text evidence="1 10">Belongs to the class-I pyridine nucleotide-disulfide oxidoreductase family.</text>
</comment>
<evidence type="ECO:0000256" key="6">
    <source>
        <dbReference type="ARBA" id="ARBA00023157"/>
    </source>
</evidence>
<sequence>MQTLLMNTPETSREPVTVQPMDEHNITLVNNVHPSDWVNPQPQGKYNIVVIGAGTAGLVTAVIAAGVGAKVALIERHLMGGDCLNVGCVPSKGMIRAATAWADVKRAAEFGLHIPPGIKYDFGAAMARMRKLRARISRTDSAHRYKGLGVDVYIGDAKFLGEDRIEVVGRAGNRSLQFAKAAICTGARASDPPVPGLREAGYLTNETVFTLTDLPPRLGVIGAGPIGCELAQAFARFGSQVYLIEAMHGIMPNEDRDAAEIVLKSMQRDGVTLLCCGKDLKVGKTEGGKRLAVDSHGRHYDVTVDEILVGVGRTPNVEGLGLEAVGVEYDQAGVKVNERLQTTNPRIYAAGDICSRYKFTHAADAMAQIVIQNALFPHPLGLGYASAESLIMPWCTFTEPEVAHVGLYEEEAKKKGIEVETYTYKLDEVDRAILDGQDEGFARVHIQKGSDKILGATVVAAHAGDMIGEFSVLMKAGAGAKTLASTIHPYPTQAEVNKKAVTLWRKAHFTPRTKALLTKLFAWMRR</sequence>
<dbReference type="SUPFAM" id="SSF55424">
    <property type="entry name" value="FAD/NAD-linked reductases, dimerisation (C-terminal) domain"/>
    <property type="match status" value="1"/>
</dbReference>
<keyword evidence="11" id="KW-0472">Membrane</keyword>
<accession>A0AA86MXW5</accession>
<feature type="domain" description="Pyridine nucleotide-disulphide oxidoreductase dimerisation" evidence="12">
    <location>
        <begin position="392"/>
        <end position="500"/>
    </location>
</feature>
<proteinExistence type="inferred from homology"/>
<keyword evidence="11" id="KW-1133">Transmembrane helix</keyword>
<organism evidence="14 15">
    <name type="scientific">Nitrospira tepida</name>
    <dbReference type="NCBI Taxonomy" id="2973512"/>
    <lineage>
        <taxon>Bacteria</taxon>
        <taxon>Pseudomonadati</taxon>
        <taxon>Nitrospirota</taxon>
        <taxon>Nitrospiria</taxon>
        <taxon>Nitrospirales</taxon>
        <taxon>Nitrospiraceae</taxon>
        <taxon>Nitrospira</taxon>
    </lineage>
</organism>
<evidence type="ECO:0000256" key="4">
    <source>
        <dbReference type="ARBA" id="ARBA00022857"/>
    </source>
</evidence>
<dbReference type="KEGG" id="nti:DNFV4_01464"/>
<dbReference type="FunFam" id="3.30.390.30:FF:000001">
    <property type="entry name" value="Dihydrolipoyl dehydrogenase"/>
    <property type="match status" value="1"/>
</dbReference>
<dbReference type="PRINTS" id="PR00411">
    <property type="entry name" value="PNDRDTASEI"/>
</dbReference>
<dbReference type="Proteomes" id="UP001179121">
    <property type="component" value="Chromosome"/>
</dbReference>
<evidence type="ECO:0000259" key="13">
    <source>
        <dbReference type="Pfam" id="PF07992"/>
    </source>
</evidence>
<keyword evidence="4" id="KW-0521">NADP</keyword>
<evidence type="ECO:0000256" key="1">
    <source>
        <dbReference type="ARBA" id="ARBA00007532"/>
    </source>
</evidence>
<evidence type="ECO:0000256" key="11">
    <source>
        <dbReference type="SAM" id="Phobius"/>
    </source>
</evidence>
<dbReference type="InterPro" id="IPR001100">
    <property type="entry name" value="Pyr_nuc-diS_OxRdtase"/>
</dbReference>
<evidence type="ECO:0000313" key="15">
    <source>
        <dbReference type="Proteomes" id="UP001179121"/>
    </source>
</evidence>
<evidence type="ECO:0000256" key="2">
    <source>
        <dbReference type="ARBA" id="ARBA00022630"/>
    </source>
</evidence>
<dbReference type="Gene3D" id="3.30.390.30">
    <property type="match status" value="1"/>
</dbReference>
<evidence type="ECO:0000259" key="12">
    <source>
        <dbReference type="Pfam" id="PF02852"/>
    </source>
</evidence>
<protein>
    <submittedName>
        <fullName evidence="14">Mercuric reductase</fullName>
    </submittedName>
</protein>
<keyword evidence="8" id="KW-0520">NAD</keyword>